<keyword evidence="4" id="KW-0336">GPI-anchor</keyword>
<keyword evidence="6" id="KW-0325">Glycoprotein</keyword>
<dbReference type="VEuPathDB" id="TriTrypDB:Tb427_000053700"/>
<dbReference type="InterPro" id="IPR019609">
    <property type="entry name" value="Variant_surf_glycoprt_trypan_C"/>
</dbReference>
<dbReference type="EMBL" id="KC611882">
    <property type="protein sequence ID" value="AGH59313.1"/>
    <property type="molecule type" value="Genomic_DNA"/>
</dbReference>
<evidence type="ECO:0000256" key="8">
    <source>
        <dbReference type="SAM" id="MobiDB-lite"/>
    </source>
</evidence>
<evidence type="ECO:0000256" key="9">
    <source>
        <dbReference type="SAM" id="Phobius"/>
    </source>
</evidence>
<feature type="transmembrane region" description="Helical" evidence="9">
    <location>
        <begin position="306"/>
        <end position="328"/>
    </location>
</feature>
<dbReference type="GO" id="GO:0005886">
    <property type="term" value="C:plasma membrane"/>
    <property type="evidence" value="ECO:0007669"/>
    <property type="project" value="UniProtKB-SubCell"/>
</dbReference>
<feature type="domain" description="Trypanosome variant surface glycoprotein C-terminal" evidence="10">
    <location>
        <begin position="208"/>
        <end position="322"/>
    </location>
</feature>
<keyword evidence="9" id="KW-0812">Transmembrane</keyword>
<keyword evidence="7" id="KW-0449">Lipoprotein</keyword>
<accession>M4SSL7</accession>
<sequence length="364" mass="40446">PNSATWEELCHNERNWNHAPPSDNGQGALKQGDGLQSVGGAETDHSIWPSTAISATHRPILQTVITAADTGEDDYQAIVDAEAVITYSTGGKIAESEEFQEALQEATGGAKIDQPAEKLKAMFKTDSPANFQKDFWNPFYTTQILSKSYGADPSKPENLGNKTDTTELEKAMDFYLTLTLATIASKNKVISDLKSKTSTAANKPEDVCNKITETDSKVCNTTENCHFVERNDKGKKCTLKKEIKEKLEKDNQETLGASTGVDCSKLDTKPKCEEVNKPGKPATCGWSKGKDNEPEPEKEKCRDSSFIFNSKFALIAAAFVSLAFFKNYKKICVTLIMVDIFYYLLMKIKKFLNFVWLYLMSFKN</sequence>
<reference evidence="11" key="2">
    <citation type="journal article" date="2014" name="Mol. Biochem. Parasitol.">
        <title>Capturing the variant surface glycoprotein repertoire (the VSGnome) of Trypanosoma brucei Lister 427.</title>
        <authorList>
            <person name="Cross G.A."/>
            <person name="Kim H.S."/>
            <person name="Wickstead B."/>
        </authorList>
    </citation>
    <scope>NUCLEOTIDE SEQUENCE</scope>
    <source>
        <strain evidence="11">Lister 427</strain>
    </source>
</reference>
<evidence type="ECO:0000256" key="1">
    <source>
        <dbReference type="ARBA" id="ARBA00002523"/>
    </source>
</evidence>
<feature type="non-terminal residue" evidence="11">
    <location>
        <position position="1"/>
    </location>
</feature>
<evidence type="ECO:0000256" key="5">
    <source>
        <dbReference type="ARBA" id="ARBA00023136"/>
    </source>
</evidence>
<keyword evidence="9" id="KW-1133">Transmembrane helix</keyword>
<keyword evidence="3" id="KW-1003">Cell membrane</keyword>
<evidence type="ECO:0000256" key="4">
    <source>
        <dbReference type="ARBA" id="ARBA00022622"/>
    </source>
</evidence>
<keyword evidence="5 9" id="KW-0472">Membrane</keyword>
<evidence type="ECO:0000256" key="3">
    <source>
        <dbReference type="ARBA" id="ARBA00022475"/>
    </source>
</evidence>
<feature type="transmembrane region" description="Helical" evidence="9">
    <location>
        <begin position="340"/>
        <end position="359"/>
    </location>
</feature>
<feature type="region of interest" description="Disordered" evidence="8">
    <location>
        <begin position="13"/>
        <end position="44"/>
    </location>
</feature>
<reference evidence="11" key="1">
    <citation type="submission" date="2013-02" db="EMBL/GenBank/DDBJ databases">
        <authorList>
            <person name="Cross G.A.M."/>
            <person name="Kim H.-S."/>
            <person name="Wickstead B."/>
        </authorList>
    </citation>
    <scope>NUCLEOTIDE SEQUENCE</scope>
    <source>
        <strain evidence="11">Lister 427</strain>
    </source>
</reference>
<evidence type="ECO:0000256" key="6">
    <source>
        <dbReference type="ARBA" id="ARBA00023180"/>
    </source>
</evidence>
<comment type="function">
    <text evidence="1">VSG forms a coat on the surface of the parasite. The trypanosome evades the immune response of the host by expressing a series of antigenically distinct VSGs from an estimated 1000 VSG genes.</text>
</comment>
<dbReference type="GO" id="GO:0098552">
    <property type="term" value="C:side of membrane"/>
    <property type="evidence" value="ECO:0007669"/>
    <property type="project" value="UniProtKB-KW"/>
</dbReference>
<name>M4SSL7_9TRYP</name>
<dbReference type="AlphaFoldDB" id="M4SSL7"/>
<dbReference type="SUPFAM" id="SSF58087">
    <property type="entry name" value="Variant surface glycoprotein (N-terminal domain)"/>
    <property type="match status" value="1"/>
</dbReference>
<evidence type="ECO:0000313" key="11">
    <source>
        <dbReference type="EMBL" id="AGH59313.1"/>
    </source>
</evidence>
<evidence type="ECO:0000259" key="10">
    <source>
        <dbReference type="Pfam" id="PF10659"/>
    </source>
</evidence>
<evidence type="ECO:0000256" key="2">
    <source>
        <dbReference type="ARBA" id="ARBA00004609"/>
    </source>
</evidence>
<proteinExistence type="predicted"/>
<protein>
    <submittedName>
        <fullName evidence="11">Variant surface glycoprotein 3273</fullName>
    </submittedName>
</protein>
<dbReference type="Pfam" id="PF10659">
    <property type="entry name" value="Trypan_glycop_C"/>
    <property type="match status" value="1"/>
</dbReference>
<comment type="subcellular location">
    <subcellularLocation>
        <location evidence="2">Cell membrane</location>
        <topology evidence="2">Lipid-anchor</topology>
        <topology evidence="2">GPI-anchor</topology>
    </subcellularLocation>
</comment>
<evidence type="ECO:0000256" key="7">
    <source>
        <dbReference type="ARBA" id="ARBA00023288"/>
    </source>
</evidence>
<organism evidence="11">
    <name type="scientific">Trypanosoma brucei</name>
    <dbReference type="NCBI Taxonomy" id="5691"/>
    <lineage>
        <taxon>Eukaryota</taxon>
        <taxon>Discoba</taxon>
        <taxon>Euglenozoa</taxon>
        <taxon>Kinetoplastea</taxon>
        <taxon>Metakinetoplastina</taxon>
        <taxon>Trypanosomatida</taxon>
        <taxon>Trypanosomatidae</taxon>
        <taxon>Trypanosoma</taxon>
    </lineage>
</organism>